<dbReference type="InterPro" id="IPR012337">
    <property type="entry name" value="RNaseH-like_sf"/>
</dbReference>
<name>A0A699GR22_TANCI</name>
<dbReference type="Pfam" id="PF07727">
    <property type="entry name" value="RVT_2"/>
    <property type="match status" value="1"/>
</dbReference>
<dbReference type="CDD" id="cd09272">
    <property type="entry name" value="RNase_HI_RT_Ty1"/>
    <property type="match status" value="1"/>
</dbReference>
<organism evidence="2">
    <name type="scientific">Tanacetum cinerariifolium</name>
    <name type="common">Dalmatian daisy</name>
    <name type="synonym">Chrysanthemum cinerariifolium</name>
    <dbReference type="NCBI Taxonomy" id="118510"/>
    <lineage>
        <taxon>Eukaryota</taxon>
        <taxon>Viridiplantae</taxon>
        <taxon>Streptophyta</taxon>
        <taxon>Embryophyta</taxon>
        <taxon>Tracheophyta</taxon>
        <taxon>Spermatophyta</taxon>
        <taxon>Magnoliopsida</taxon>
        <taxon>eudicotyledons</taxon>
        <taxon>Gunneridae</taxon>
        <taxon>Pentapetalae</taxon>
        <taxon>asterids</taxon>
        <taxon>campanulids</taxon>
        <taxon>Asterales</taxon>
        <taxon>Asteraceae</taxon>
        <taxon>Asteroideae</taxon>
        <taxon>Anthemideae</taxon>
        <taxon>Anthemidinae</taxon>
        <taxon>Tanacetum</taxon>
    </lineage>
</organism>
<dbReference type="InterPro" id="IPR013103">
    <property type="entry name" value="RVT_2"/>
</dbReference>
<proteinExistence type="predicted"/>
<evidence type="ECO:0000259" key="1">
    <source>
        <dbReference type="PROSITE" id="PS50994"/>
    </source>
</evidence>
<accession>A0A699GR22</accession>
<feature type="domain" description="Integrase catalytic" evidence="1">
    <location>
        <begin position="1"/>
        <end position="83"/>
    </location>
</feature>
<dbReference type="Gene3D" id="3.30.420.10">
    <property type="entry name" value="Ribonuclease H-like superfamily/Ribonuclease H"/>
    <property type="match status" value="1"/>
</dbReference>
<dbReference type="InterPro" id="IPR043502">
    <property type="entry name" value="DNA/RNA_pol_sf"/>
</dbReference>
<reference evidence="2" key="1">
    <citation type="journal article" date="2019" name="Sci. Rep.">
        <title>Draft genome of Tanacetum cinerariifolium, the natural source of mosquito coil.</title>
        <authorList>
            <person name="Yamashiro T."/>
            <person name="Shiraishi A."/>
            <person name="Satake H."/>
            <person name="Nakayama K."/>
        </authorList>
    </citation>
    <scope>NUCLEOTIDE SEQUENCE</scope>
</reference>
<dbReference type="AlphaFoldDB" id="A0A699GR22"/>
<dbReference type="SUPFAM" id="SSF53098">
    <property type="entry name" value="Ribonuclease H-like"/>
    <property type="match status" value="1"/>
</dbReference>
<dbReference type="GO" id="GO:0003676">
    <property type="term" value="F:nucleic acid binding"/>
    <property type="evidence" value="ECO:0007669"/>
    <property type="project" value="InterPro"/>
</dbReference>
<sequence>MDTLCFQSVGIIHETTAPYTPQQNGISERKNRVLKEMVNSMLSYSGLSQGFWGEAMFYVIEPNDSVAINSIIESRDAIFDEHRFSFVPRPSQRSLVKGTEDSGGSVVSERVTDEIVQQSELRKSKRHMTSKDFGPEFQLYLIEGTKDEGFKQKSGIDYFDTYDLVVRISTIRLLIAMASIHNLIIHQMDVKTAFLNGELEEEAPKHWHQKFDEVVLYNGYLLNQADKCVYKKFDASGKRVIICLYVDDMLIFSTDQVQVDLTKKFCHQVSTPLDTCEKLMPNRGLAVSQLEYSIVIGCLMYAMICTRPDIAFVVGKLSRYTSNPETQPWQAIQRVLKYLKKTIDYRLASKKQTCITSSTMESEFVTLEAAGKEAEWLKNLLLEILLWVKPIAPISIRCDSAATLAKAYSQMYNGKSRHLGVRHSMIRELITNGVDIFIYDLFVLCVIFMQRNCTKLGRIVGNLVQLGLMASACNSLSKLKDTIWSNPSEEVSSVG</sequence>
<dbReference type="PROSITE" id="PS50994">
    <property type="entry name" value="INTEGRASE"/>
    <property type="match status" value="1"/>
</dbReference>
<evidence type="ECO:0000313" key="2">
    <source>
        <dbReference type="EMBL" id="GEV85356.1"/>
    </source>
</evidence>
<dbReference type="EMBL" id="BKCJ010036488">
    <property type="protein sequence ID" value="GEV85356.1"/>
    <property type="molecule type" value="Genomic_DNA"/>
</dbReference>
<dbReference type="InterPro" id="IPR001584">
    <property type="entry name" value="Integrase_cat-core"/>
</dbReference>
<protein>
    <submittedName>
        <fullName evidence="2">Zinc finger, CCHC-type</fullName>
    </submittedName>
</protein>
<dbReference type="SUPFAM" id="SSF56672">
    <property type="entry name" value="DNA/RNA polymerases"/>
    <property type="match status" value="1"/>
</dbReference>
<dbReference type="PANTHER" id="PTHR11439">
    <property type="entry name" value="GAG-POL-RELATED RETROTRANSPOSON"/>
    <property type="match status" value="1"/>
</dbReference>
<gene>
    <name evidence="2" type="ORF">Tci_157333</name>
</gene>
<dbReference type="PANTHER" id="PTHR11439:SF440">
    <property type="entry name" value="INTEGRASE CATALYTIC DOMAIN-CONTAINING PROTEIN"/>
    <property type="match status" value="1"/>
</dbReference>
<dbReference type="GO" id="GO:0015074">
    <property type="term" value="P:DNA integration"/>
    <property type="evidence" value="ECO:0007669"/>
    <property type="project" value="InterPro"/>
</dbReference>
<dbReference type="InterPro" id="IPR036397">
    <property type="entry name" value="RNaseH_sf"/>
</dbReference>
<comment type="caution">
    <text evidence="2">The sequence shown here is derived from an EMBL/GenBank/DDBJ whole genome shotgun (WGS) entry which is preliminary data.</text>
</comment>